<dbReference type="SMART" id="SM00320">
    <property type="entry name" value="WD40"/>
    <property type="match status" value="5"/>
</dbReference>
<keyword evidence="1 3" id="KW-0853">WD repeat</keyword>
<dbReference type="Gene3D" id="2.130.10.10">
    <property type="entry name" value="YVTN repeat-like/Quinoprotein amine dehydrogenase"/>
    <property type="match status" value="1"/>
</dbReference>
<dbReference type="Pfam" id="PF00400">
    <property type="entry name" value="WD40"/>
    <property type="match status" value="2"/>
</dbReference>
<dbReference type="PANTHER" id="PTHR44019">
    <property type="entry name" value="WD REPEAT-CONTAINING PROTEIN 55"/>
    <property type="match status" value="1"/>
</dbReference>
<dbReference type="InterPro" id="IPR001680">
    <property type="entry name" value="WD40_rpt"/>
</dbReference>
<sequence length="300" mass="34096">MEWHRDQVILSKYGNITCIAISPNNNFIAASTDNGVLLMFDPSNSNDIRSNQTHESAINQILWSKNGDYLISCSNDKKIHLIDPQTLKNIESFEGIDASITCCDITPSCELIAGADEIGRVYLWPTDSPEACTIESPHQDVITSIHFLSSIYILTSSIDGLIRVFSTEKLILLKTFSETFPISNACFSPVQKYITFSILDNRTFIVEKSSGKYVGEFKGYINMEYLLTPCFIDNRDLPNGTLEFIIPSEDGRIISYDFKDQKQLWEFKPHDKSFNWSISQNEELMASSEKDSNEIIIWKH</sequence>
<protein>
    <submittedName>
        <fullName evidence="4">U3 snoRNP protein</fullName>
    </submittedName>
</protein>
<evidence type="ECO:0000256" key="2">
    <source>
        <dbReference type="ARBA" id="ARBA00022737"/>
    </source>
</evidence>
<dbReference type="Proteomes" id="UP001470230">
    <property type="component" value="Unassembled WGS sequence"/>
</dbReference>
<gene>
    <name evidence="4" type="ORF">M9Y10_044771</name>
</gene>
<dbReference type="InterPro" id="IPR050505">
    <property type="entry name" value="WDR55/POC1"/>
</dbReference>
<keyword evidence="5" id="KW-1185">Reference proteome</keyword>
<name>A0ABR2JTB7_9EUKA</name>
<feature type="repeat" description="WD" evidence="3">
    <location>
        <begin position="51"/>
        <end position="92"/>
    </location>
</feature>
<evidence type="ECO:0000256" key="1">
    <source>
        <dbReference type="ARBA" id="ARBA00022574"/>
    </source>
</evidence>
<dbReference type="InterPro" id="IPR015943">
    <property type="entry name" value="WD40/YVTN_repeat-like_dom_sf"/>
</dbReference>
<dbReference type="SUPFAM" id="SSF50978">
    <property type="entry name" value="WD40 repeat-like"/>
    <property type="match status" value="1"/>
</dbReference>
<accession>A0ABR2JTB7</accession>
<proteinExistence type="predicted"/>
<dbReference type="EMBL" id="JAPFFF010000009">
    <property type="protein sequence ID" value="KAK8882131.1"/>
    <property type="molecule type" value="Genomic_DNA"/>
</dbReference>
<comment type="caution">
    <text evidence="4">The sequence shown here is derived from an EMBL/GenBank/DDBJ whole genome shotgun (WGS) entry which is preliminary data.</text>
</comment>
<evidence type="ECO:0000313" key="4">
    <source>
        <dbReference type="EMBL" id="KAK8882131.1"/>
    </source>
</evidence>
<dbReference type="PANTHER" id="PTHR44019:SF8">
    <property type="entry name" value="POC1 CENTRIOLAR PROTEIN HOMOLOG"/>
    <property type="match status" value="1"/>
</dbReference>
<organism evidence="4 5">
    <name type="scientific">Tritrichomonas musculus</name>
    <dbReference type="NCBI Taxonomy" id="1915356"/>
    <lineage>
        <taxon>Eukaryota</taxon>
        <taxon>Metamonada</taxon>
        <taxon>Parabasalia</taxon>
        <taxon>Tritrichomonadida</taxon>
        <taxon>Tritrichomonadidae</taxon>
        <taxon>Tritrichomonas</taxon>
    </lineage>
</organism>
<evidence type="ECO:0000256" key="3">
    <source>
        <dbReference type="PROSITE-ProRule" id="PRU00221"/>
    </source>
</evidence>
<dbReference type="PROSITE" id="PS50082">
    <property type="entry name" value="WD_REPEATS_2"/>
    <property type="match status" value="1"/>
</dbReference>
<reference evidence="4 5" key="1">
    <citation type="submission" date="2024-04" db="EMBL/GenBank/DDBJ databases">
        <title>Tritrichomonas musculus Genome.</title>
        <authorList>
            <person name="Alves-Ferreira E."/>
            <person name="Grigg M."/>
            <person name="Lorenzi H."/>
            <person name="Galac M."/>
        </authorList>
    </citation>
    <scope>NUCLEOTIDE SEQUENCE [LARGE SCALE GENOMIC DNA]</scope>
    <source>
        <strain evidence="4 5">EAF2021</strain>
    </source>
</reference>
<dbReference type="InterPro" id="IPR036322">
    <property type="entry name" value="WD40_repeat_dom_sf"/>
</dbReference>
<evidence type="ECO:0000313" key="5">
    <source>
        <dbReference type="Proteomes" id="UP001470230"/>
    </source>
</evidence>
<keyword evidence="2" id="KW-0677">Repeat</keyword>